<sequence>MSKKVALVTGAGQGIGEGIARQLADDGFAVALSGRHLDKVQRVADDIEKNGGQAYAIEADVQYRDQVFDSVKKTVEHFDHLDVFVNNAGIAHVAQICNTKEEDLDKLLDINVKGTFFGIQAAAAQFRKQETPGKIINASSIAGHEGFELLGAYSATKFAIRGLTQAAAKELARYKITVNAYCPGIVLTPMWDQIDEEMGQVNHVAKGESLKQYLSGIALGRGEEPEDVANLVSFLASDKANYITGQAIMVDGGIKYV</sequence>
<dbReference type="InterPro" id="IPR036291">
    <property type="entry name" value="NAD(P)-bd_dom_sf"/>
</dbReference>
<name>A0A6P1E499_LENHI</name>
<dbReference type="PANTHER" id="PTHR42760">
    <property type="entry name" value="SHORT-CHAIN DEHYDROGENASES/REDUCTASES FAMILY MEMBER"/>
    <property type="match status" value="1"/>
</dbReference>
<evidence type="ECO:0000256" key="7">
    <source>
        <dbReference type="PIRSR" id="PIRSR614007-1"/>
    </source>
</evidence>
<dbReference type="GO" id="GO:0006633">
    <property type="term" value="P:fatty acid biosynthetic process"/>
    <property type="evidence" value="ECO:0007669"/>
    <property type="project" value="TreeGrafter"/>
</dbReference>
<feature type="binding site" evidence="8">
    <location>
        <position position="157"/>
    </location>
    <ligand>
        <name>NAD(+)</name>
        <dbReference type="ChEBI" id="CHEBI:57540"/>
    </ligand>
</feature>
<feature type="active site" description="Proton acceptor" evidence="7">
    <location>
        <position position="153"/>
    </location>
</feature>
<dbReference type="AlphaFoldDB" id="A0A6P1E499"/>
<dbReference type="PRINTS" id="PR00081">
    <property type="entry name" value="GDHRDH"/>
</dbReference>
<evidence type="ECO:0000256" key="4">
    <source>
        <dbReference type="ARBA" id="ARBA00023002"/>
    </source>
</evidence>
<keyword evidence="5 8" id="KW-0520">NAD</keyword>
<evidence type="ECO:0000256" key="6">
    <source>
        <dbReference type="ARBA" id="ARBA00047315"/>
    </source>
</evidence>
<gene>
    <name evidence="10" type="ORF">GQR93_01010</name>
</gene>
<dbReference type="SUPFAM" id="SSF51735">
    <property type="entry name" value="NAD(P)-binding Rossmann-fold domains"/>
    <property type="match status" value="1"/>
</dbReference>
<feature type="binding site" evidence="8">
    <location>
        <position position="153"/>
    </location>
    <ligand>
        <name>NAD(+)</name>
        <dbReference type="ChEBI" id="CHEBI:57540"/>
    </ligand>
</feature>
<dbReference type="GO" id="GO:0048038">
    <property type="term" value="F:quinone binding"/>
    <property type="evidence" value="ECO:0007669"/>
    <property type="project" value="TreeGrafter"/>
</dbReference>
<dbReference type="InterPro" id="IPR020904">
    <property type="entry name" value="Sc_DH/Rdtase_CS"/>
</dbReference>
<protein>
    <recommendedName>
        <fullName evidence="3">diacetyl reductase [(S)-acetoin forming]</fullName>
        <ecNumber evidence="3">1.1.1.304</ecNumber>
    </recommendedName>
</protein>
<feature type="binding site" evidence="8">
    <location>
        <begin position="60"/>
        <end position="61"/>
    </location>
    <ligand>
        <name>NAD(+)</name>
        <dbReference type="ChEBI" id="CHEBI:57540"/>
    </ligand>
</feature>
<comment type="function">
    <text evidence="1">Catalyzes the irreversible reduction of 2,3-butanediol to (S)-acetoin in the presence of NADH.</text>
</comment>
<dbReference type="Gene3D" id="3.40.50.720">
    <property type="entry name" value="NAD(P)-binding Rossmann-like Domain"/>
    <property type="match status" value="1"/>
</dbReference>
<accession>A0A6P1E499</accession>
<dbReference type="FunFam" id="3.40.50.720:FF:000084">
    <property type="entry name" value="Short-chain dehydrogenase reductase"/>
    <property type="match status" value="1"/>
</dbReference>
<dbReference type="EMBL" id="CP047121">
    <property type="protein sequence ID" value="QHB50900.1"/>
    <property type="molecule type" value="Genomic_DNA"/>
</dbReference>
<dbReference type="GeneID" id="69056930"/>
<keyword evidence="4" id="KW-0560">Oxidoreductase</keyword>
<dbReference type="Pfam" id="PF00106">
    <property type="entry name" value="adh_short"/>
    <property type="match status" value="1"/>
</dbReference>
<dbReference type="RefSeq" id="WP_003551412.1">
    <property type="nucleotide sequence ID" value="NZ_CABKOL010000106.1"/>
</dbReference>
<evidence type="ECO:0000256" key="3">
    <source>
        <dbReference type="ARBA" id="ARBA00012848"/>
    </source>
</evidence>
<evidence type="ECO:0000256" key="1">
    <source>
        <dbReference type="ARBA" id="ARBA00003200"/>
    </source>
</evidence>
<comment type="similarity">
    <text evidence="2 9">Belongs to the short-chain dehydrogenases/reductases (SDR) family.</text>
</comment>
<reference evidence="10 11" key="1">
    <citation type="submission" date="2019-12" db="EMBL/GenBank/DDBJ databases">
        <title>Lactobacillus hilgardii FLUB.</title>
        <authorList>
            <person name="Gustaw K."/>
        </authorList>
    </citation>
    <scope>NUCLEOTIDE SEQUENCE [LARGE SCALE GENOMIC DNA]</scope>
    <source>
        <strain evidence="10 11">FLUB</strain>
    </source>
</reference>
<dbReference type="GO" id="GO:0045150">
    <property type="term" value="P:acetoin catabolic process"/>
    <property type="evidence" value="ECO:0007669"/>
    <property type="project" value="InterPro"/>
</dbReference>
<dbReference type="PRINTS" id="PR00080">
    <property type="entry name" value="SDRFAMILY"/>
</dbReference>
<dbReference type="Proteomes" id="UP000465035">
    <property type="component" value="Chromosome"/>
</dbReference>
<dbReference type="InterPro" id="IPR002347">
    <property type="entry name" value="SDR_fam"/>
</dbReference>
<feature type="binding site" evidence="8">
    <location>
        <begin position="13"/>
        <end position="15"/>
    </location>
    <ligand>
        <name>NAD(+)</name>
        <dbReference type="ChEBI" id="CHEBI:57540"/>
    </ligand>
</feature>
<dbReference type="GO" id="GO:0052588">
    <property type="term" value="F:diacetyl reductase ((S)-acetoin forming) (NAD+) activity"/>
    <property type="evidence" value="ECO:0007669"/>
    <property type="project" value="UniProtKB-EC"/>
</dbReference>
<dbReference type="PROSITE" id="PS00061">
    <property type="entry name" value="ADH_SHORT"/>
    <property type="match status" value="1"/>
</dbReference>
<feature type="binding site" evidence="8">
    <location>
        <begin position="183"/>
        <end position="188"/>
    </location>
    <ligand>
        <name>NAD(+)</name>
        <dbReference type="ChEBI" id="CHEBI:57540"/>
    </ligand>
</feature>
<comment type="catalytic activity">
    <reaction evidence="6">
        <text>(S)-acetoin + NAD(+) = diacetyl + NADH + H(+)</text>
        <dbReference type="Rhea" id="RHEA:27286"/>
        <dbReference type="ChEBI" id="CHEBI:15378"/>
        <dbReference type="ChEBI" id="CHEBI:15687"/>
        <dbReference type="ChEBI" id="CHEBI:16583"/>
        <dbReference type="ChEBI" id="CHEBI:57540"/>
        <dbReference type="ChEBI" id="CHEBI:57945"/>
        <dbReference type="EC" id="1.1.1.304"/>
    </reaction>
</comment>
<organism evidence="10 11">
    <name type="scientific">Lentilactobacillus hilgardii</name>
    <name type="common">Lactobacillus hilgardii</name>
    <dbReference type="NCBI Taxonomy" id="1588"/>
    <lineage>
        <taxon>Bacteria</taxon>
        <taxon>Bacillati</taxon>
        <taxon>Bacillota</taxon>
        <taxon>Bacilli</taxon>
        <taxon>Lactobacillales</taxon>
        <taxon>Lactobacillaceae</taxon>
        <taxon>Lentilactobacillus</taxon>
    </lineage>
</organism>
<dbReference type="EC" id="1.1.1.304" evidence="3"/>
<evidence type="ECO:0000313" key="11">
    <source>
        <dbReference type="Proteomes" id="UP000465035"/>
    </source>
</evidence>
<evidence type="ECO:0000256" key="2">
    <source>
        <dbReference type="ARBA" id="ARBA00006484"/>
    </source>
</evidence>
<dbReference type="GO" id="GO:0008206">
    <property type="term" value="P:bile acid metabolic process"/>
    <property type="evidence" value="ECO:0007669"/>
    <property type="project" value="UniProtKB-ARBA"/>
</dbReference>
<dbReference type="SMR" id="A0A6P1E499"/>
<evidence type="ECO:0000313" key="10">
    <source>
        <dbReference type="EMBL" id="QHB50900.1"/>
    </source>
</evidence>
<dbReference type="PANTHER" id="PTHR42760:SF121">
    <property type="entry name" value="3-OXOACYL-(ACYL-CARRIER-PROTEIN) REDUCTASE"/>
    <property type="match status" value="1"/>
</dbReference>
<dbReference type="InterPro" id="IPR014007">
    <property type="entry name" value="23BDH"/>
</dbReference>
<dbReference type="NCBIfam" id="NF005559">
    <property type="entry name" value="PRK07231.1"/>
    <property type="match status" value="1"/>
</dbReference>
<proteinExistence type="inferred from homology"/>
<evidence type="ECO:0000256" key="9">
    <source>
        <dbReference type="RuleBase" id="RU000363"/>
    </source>
</evidence>
<evidence type="ECO:0000256" key="8">
    <source>
        <dbReference type="PIRSR" id="PIRSR614007-2"/>
    </source>
</evidence>
<evidence type="ECO:0000256" key="5">
    <source>
        <dbReference type="ARBA" id="ARBA00023027"/>
    </source>
</evidence>
<feature type="binding site" evidence="8">
    <location>
        <position position="87"/>
    </location>
    <ligand>
        <name>NAD(+)</name>
        <dbReference type="ChEBI" id="CHEBI:57540"/>
    </ligand>
</feature>
<dbReference type="NCBIfam" id="TIGR02415">
    <property type="entry name" value="23BDH"/>
    <property type="match status" value="1"/>
</dbReference>